<keyword evidence="3" id="KW-1185">Reference proteome</keyword>
<proteinExistence type="predicted"/>
<feature type="compositionally biased region" description="Low complexity" evidence="1">
    <location>
        <begin position="80"/>
        <end position="108"/>
    </location>
</feature>
<sequence length="123" mass="13111">MRLFQMIKLRNGPPRPATAARRKPINYYRAAPPPPGPARAAPTGSRGRLGGELGLRSVSLMATFFIGGIPLRPFISVRVGPRGDSPASAPAPPRLGLASLLAPRAPRANENELQPSLRARNMS</sequence>
<dbReference type="Gramene" id="OE9A032246T1">
    <property type="protein sequence ID" value="OE9A032246C1"/>
    <property type="gene ID" value="OE9A032246"/>
</dbReference>
<organism evidence="2 3">
    <name type="scientific">Olea europaea subsp. europaea</name>
    <dbReference type="NCBI Taxonomy" id="158383"/>
    <lineage>
        <taxon>Eukaryota</taxon>
        <taxon>Viridiplantae</taxon>
        <taxon>Streptophyta</taxon>
        <taxon>Embryophyta</taxon>
        <taxon>Tracheophyta</taxon>
        <taxon>Spermatophyta</taxon>
        <taxon>Magnoliopsida</taxon>
        <taxon>eudicotyledons</taxon>
        <taxon>Gunneridae</taxon>
        <taxon>Pentapetalae</taxon>
        <taxon>asterids</taxon>
        <taxon>lamiids</taxon>
        <taxon>Lamiales</taxon>
        <taxon>Oleaceae</taxon>
        <taxon>Oleeae</taxon>
        <taxon>Olea</taxon>
    </lineage>
</organism>
<evidence type="ECO:0000313" key="3">
    <source>
        <dbReference type="Proteomes" id="UP000594638"/>
    </source>
</evidence>
<protein>
    <submittedName>
        <fullName evidence="2">Uncharacterized protein</fullName>
    </submittedName>
</protein>
<name>A0A8S0Q5P7_OLEEU</name>
<dbReference type="Proteomes" id="UP000594638">
    <property type="component" value="Unassembled WGS sequence"/>
</dbReference>
<feature type="region of interest" description="Disordered" evidence="1">
    <location>
        <begin position="10"/>
        <end position="51"/>
    </location>
</feature>
<reference evidence="2 3" key="1">
    <citation type="submission" date="2019-12" db="EMBL/GenBank/DDBJ databases">
        <authorList>
            <person name="Alioto T."/>
            <person name="Alioto T."/>
            <person name="Gomez Garrido J."/>
        </authorList>
    </citation>
    <scope>NUCLEOTIDE SEQUENCE [LARGE SCALE GENOMIC DNA]</scope>
</reference>
<dbReference type="EMBL" id="CACTIH010000914">
    <property type="protein sequence ID" value="CAA2962371.1"/>
    <property type="molecule type" value="Genomic_DNA"/>
</dbReference>
<accession>A0A8S0Q5P7</accession>
<feature type="region of interest" description="Disordered" evidence="1">
    <location>
        <begin position="79"/>
        <end position="123"/>
    </location>
</feature>
<evidence type="ECO:0000313" key="2">
    <source>
        <dbReference type="EMBL" id="CAA2962371.1"/>
    </source>
</evidence>
<evidence type="ECO:0000256" key="1">
    <source>
        <dbReference type="SAM" id="MobiDB-lite"/>
    </source>
</evidence>
<dbReference type="AlphaFoldDB" id="A0A8S0Q5P7"/>
<comment type="caution">
    <text evidence="2">The sequence shown here is derived from an EMBL/GenBank/DDBJ whole genome shotgun (WGS) entry which is preliminary data.</text>
</comment>
<gene>
    <name evidence="2" type="ORF">OLEA9_A032246</name>
</gene>